<keyword evidence="3 9" id="KW-0479">Metal-binding</keyword>
<reference evidence="14 15" key="1">
    <citation type="submission" date="2015-04" db="EMBL/GenBank/DDBJ databases">
        <authorList>
            <person name="Syromyatnikov M.Y."/>
            <person name="Popov V.N."/>
        </authorList>
    </citation>
    <scope>NUCLEOTIDE SEQUENCE [LARGE SCALE GENOMIC DNA]</scope>
</reference>
<dbReference type="OrthoDB" id="10051111at2759"/>
<keyword evidence="15" id="KW-1185">Reference proteome</keyword>
<gene>
    <name evidence="14" type="ORF">CLUMA_CG012502</name>
</gene>
<dbReference type="SMART" id="SM00398">
    <property type="entry name" value="HMG"/>
    <property type="match status" value="1"/>
</dbReference>
<evidence type="ECO:0000256" key="11">
    <source>
        <dbReference type="SAM" id="MobiDB-lite"/>
    </source>
</evidence>
<feature type="compositionally biased region" description="Polar residues" evidence="11">
    <location>
        <begin position="791"/>
        <end position="805"/>
    </location>
</feature>
<feature type="compositionally biased region" description="Basic and acidic residues" evidence="11">
    <location>
        <begin position="1356"/>
        <end position="1372"/>
    </location>
</feature>
<feature type="compositionally biased region" description="Low complexity" evidence="11">
    <location>
        <begin position="994"/>
        <end position="1011"/>
    </location>
</feature>
<proteinExistence type="predicted"/>
<feature type="region of interest" description="Disordered" evidence="11">
    <location>
        <begin position="205"/>
        <end position="242"/>
    </location>
</feature>
<feature type="compositionally biased region" description="Polar residues" evidence="11">
    <location>
        <begin position="1801"/>
        <end position="1820"/>
    </location>
</feature>
<feature type="compositionally biased region" description="Polar residues" evidence="11">
    <location>
        <begin position="2844"/>
        <end position="2867"/>
    </location>
</feature>
<feature type="domain" description="RING-type" evidence="12">
    <location>
        <begin position="729"/>
        <end position="770"/>
    </location>
</feature>
<dbReference type="GO" id="GO:0000981">
    <property type="term" value="F:DNA-binding transcription factor activity, RNA polymerase II-specific"/>
    <property type="evidence" value="ECO:0007669"/>
    <property type="project" value="TreeGrafter"/>
</dbReference>
<keyword evidence="1" id="KW-0678">Repressor</keyword>
<keyword evidence="8 10" id="KW-0539">Nucleus</keyword>
<dbReference type="PROSITE" id="PS50118">
    <property type="entry name" value="HMG_BOX_2"/>
    <property type="match status" value="1"/>
</dbReference>
<feature type="region of interest" description="Disordered" evidence="11">
    <location>
        <begin position="946"/>
        <end position="965"/>
    </location>
</feature>
<feature type="region of interest" description="Disordered" evidence="11">
    <location>
        <begin position="2443"/>
        <end position="2567"/>
    </location>
</feature>
<feature type="region of interest" description="Disordered" evidence="11">
    <location>
        <begin position="1939"/>
        <end position="2033"/>
    </location>
</feature>
<feature type="compositionally biased region" description="Low complexity" evidence="11">
    <location>
        <begin position="806"/>
        <end position="823"/>
    </location>
</feature>
<feature type="compositionally biased region" description="Polar residues" evidence="11">
    <location>
        <begin position="2679"/>
        <end position="2695"/>
    </location>
</feature>
<evidence type="ECO:0000256" key="1">
    <source>
        <dbReference type="ARBA" id="ARBA00022491"/>
    </source>
</evidence>
<dbReference type="EMBL" id="CVRI01000049">
    <property type="protein sequence ID" value="CRK99170.1"/>
    <property type="molecule type" value="Genomic_DNA"/>
</dbReference>
<feature type="compositionally biased region" description="Polar residues" evidence="11">
    <location>
        <begin position="209"/>
        <end position="226"/>
    </location>
</feature>
<feature type="compositionally biased region" description="Low complexity" evidence="11">
    <location>
        <begin position="1982"/>
        <end position="1991"/>
    </location>
</feature>
<dbReference type="Proteomes" id="UP000183832">
    <property type="component" value="Unassembled WGS sequence"/>
</dbReference>
<evidence type="ECO:0000256" key="7">
    <source>
        <dbReference type="ARBA" id="ARBA00023163"/>
    </source>
</evidence>
<feature type="compositionally biased region" description="Polar residues" evidence="11">
    <location>
        <begin position="1397"/>
        <end position="1411"/>
    </location>
</feature>
<dbReference type="InterPro" id="IPR036910">
    <property type="entry name" value="HMG_box_dom_sf"/>
</dbReference>
<dbReference type="GO" id="GO:0008270">
    <property type="term" value="F:zinc ion binding"/>
    <property type="evidence" value="ECO:0007669"/>
    <property type="project" value="UniProtKB-KW"/>
</dbReference>
<dbReference type="STRING" id="568069.A0A1J1IHC5"/>
<dbReference type="InterPro" id="IPR032147">
    <property type="entry name" value="Cic_dom"/>
</dbReference>
<dbReference type="PANTHER" id="PTHR13059">
    <property type="entry name" value="HMG-BOX TRANSCRIPTION FACTOR BBX"/>
    <property type="match status" value="1"/>
</dbReference>
<evidence type="ECO:0000313" key="15">
    <source>
        <dbReference type="Proteomes" id="UP000183832"/>
    </source>
</evidence>
<evidence type="ECO:0000256" key="2">
    <source>
        <dbReference type="ARBA" id="ARBA00022553"/>
    </source>
</evidence>
<feature type="compositionally biased region" description="Basic and acidic residues" evidence="11">
    <location>
        <begin position="1486"/>
        <end position="1496"/>
    </location>
</feature>
<keyword evidence="6 10" id="KW-0238">DNA-binding</keyword>
<keyword evidence="2" id="KW-0597">Phosphoprotein</keyword>
<feature type="compositionally biased region" description="Polar residues" evidence="11">
    <location>
        <begin position="1309"/>
        <end position="1320"/>
    </location>
</feature>
<dbReference type="Pfam" id="PF00505">
    <property type="entry name" value="HMG_box"/>
    <property type="match status" value="1"/>
</dbReference>
<dbReference type="CDD" id="cd21990">
    <property type="entry name" value="HMG-box_CIC-like"/>
    <property type="match status" value="1"/>
</dbReference>
<evidence type="ECO:0000256" key="6">
    <source>
        <dbReference type="ARBA" id="ARBA00023125"/>
    </source>
</evidence>
<evidence type="ECO:0000256" key="5">
    <source>
        <dbReference type="ARBA" id="ARBA00023015"/>
    </source>
</evidence>
<evidence type="ECO:0000256" key="9">
    <source>
        <dbReference type="PROSITE-ProRule" id="PRU00175"/>
    </source>
</evidence>
<dbReference type="FunFam" id="1.10.30.10:FF:000010">
    <property type="entry name" value="Capicua transcriptional repressor b"/>
    <property type="match status" value="1"/>
</dbReference>
<keyword evidence="5" id="KW-0805">Transcription regulation</keyword>
<evidence type="ECO:0000259" key="12">
    <source>
        <dbReference type="PROSITE" id="PS50089"/>
    </source>
</evidence>
<feature type="compositionally biased region" description="Polar residues" evidence="11">
    <location>
        <begin position="2443"/>
        <end position="2462"/>
    </location>
</feature>
<evidence type="ECO:0000256" key="4">
    <source>
        <dbReference type="ARBA" id="ARBA00022833"/>
    </source>
</evidence>
<dbReference type="GO" id="GO:0005634">
    <property type="term" value="C:nucleus"/>
    <property type="evidence" value="ECO:0007669"/>
    <property type="project" value="UniProtKB-UniRule"/>
</dbReference>
<feature type="compositionally biased region" description="Acidic residues" evidence="11">
    <location>
        <begin position="2529"/>
        <end position="2538"/>
    </location>
</feature>
<feature type="region of interest" description="Disordered" evidence="11">
    <location>
        <begin position="2679"/>
        <end position="2721"/>
    </location>
</feature>
<protein>
    <submittedName>
        <fullName evidence="14">CLUMA_CG012502, isoform A</fullName>
    </submittedName>
</protein>
<dbReference type="FunFam" id="3.30.40.10:FF:000479">
    <property type="entry name" value="E3 ubiquitin-protein ligase Arkadia"/>
    <property type="match status" value="1"/>
</dbReference>
<feature type="region of interest" description="Disordered" evidence="11">
    <location>
        <begin position="1450"/>
        <end position="1509"/>
    </location>
</feature>
<feature type="compositionally biased region" description="Polar residues" evidence="11">
    <location>
        <begin position="1461"/>
        <end position="1485"/>
    </location>
</feature>
<feature type="region of interest" description="Disordered" evidence="11">
    <location>
        <begin position="2758"/>
        <end position="2785"/>
    </location>
</feature>
<evidence type="ECO:0000256" key="3">
    <source>
        <dbReference type="ARBA" id="ARBA00022771"/>
    </source>
</evidence>
<feature type="region of interest" description="Disordered" evidence="11">
    <location>
        <begin position="1789"/>
        <end position="1869"/>
    </location>
</feature>
<dbReference type="CDD" id="cd16474">
    <property type="entry name" value="RING-H2_RNF111-like"/>
    <property type="match status" value="1"/>
</dbReference>
<dbReference type="Gene3D" id="1.10.30.10">
    <property type="entry name" value="High mobility group box domain"/>
    <property type="match status" value="1"/>
</dbReference>
<dbReference type="PANTHER" id="PTHR13059:SF13">
    <property type="entry name" value="PROTEIN CAPICUA HOMOLOG"/>
    <property type="match status" value="1"/>
</dbReference>
<feature type="region of interest" description="Disordered" evidence="11">
    <location>
        <begin position="257"/>
        <end position="282"/>
    </location>
</feature>
<feature type="compositionally biased region" description="Polar residues" evidence="11">
    <location>
        <begin position="1835"/>
        <end position="1850"/>
    </location>
</feature>
<feature type="compositionally biased region" description="Basic and acidic residues" evidence="11">
    <location>
        <begin position="1950"/>
        <end position="1969"/>
    </location>
</feature>
<keyword evidence="7" id="KW-0804">Transcription</keyword>
<dbReference type="GO" id="GO:0000977">
    <property type="term" value="F:RNA polymerase II transcription regulatory region sequence-specific DNA binding"/>
    <property type="evidence" value="ECO:0007669"/>
    <property type="project" value="TreeGrafter"/>
</dbReference>
<feature type="compositionally biased region" description="Low complexity" evidence="11">
    <location>
        <begin position="1373"/>
        <end position="1389"/>
    </location>
</feature>
<keyword evidence="3 9" id="KW-0863">Zinc-finger</keyword>
<dbReference type="Pfam" id="PF16090">
    <property type="entry name" value="DUF4819"/>
    <property type="match status" value="1"/>
</dbReference>
<evidence type="ECO:0000313" key="14">
    <source>
        <dbReference type="EMBL" id="CRK99170.1"/>
    </source>
</evidence>
<dbReference type="InterPro" id="IPR058606">
    <property type="entry name" value="HTH_Cic_C"/>
</dbReference>
<dbReference type="InterPro" id="IPR001841">
    <property type="entry name" value="Znf_RING"/>
</dbReference>
<feature type="domain" description="HMG box" evidence="13">
    <location>
        <begin position="1868"/>
        <end position="1936"/>
    </location>
</feature>
<organism evidence="14 15">
    <name type="scientific">Clunio marinus</name>
    <dbReference type="NCBI Taxonomy" id="568069"/>
    <lineage>
        <taxon>Eukaryota</taxon>
        <taxon>Metazoa</taxon>
        <taxon>Ecdysozoa</taxon>
        <taxon>Arthropoda</taxon>
        <taxon>Hexapoda</taxon>
        <taxon>Insecta</taxon>
        <taxon>Pterygota</taxon>
        <taxon>Neoptera</taxon>
        <taxon>Endopterygota</taxon>
        <taxon>Diptera</taxon>
        <taxon>Nematocera</taxon>
        <taxon>Chironomoidea</taxon>
        <taxon>Chironomidae</taxon>
        <taxon>Clunio</taxon>
    </lineage>
</organism>
<dbReference type="InterPro" id="IPR052412">
    <property type="entry name" value="CC-Dev_Transcription_Reg"/>
</dbReference>
<feature type="region of interest" description="Disordered" evidence="11">
    <location>
        <begin position="1309"/>
        <end position="1429"/>
    </location>
</feature>
<feature type="compositionally biased region" description="Polar residues" evidence="11">
    <location>
        <begin position="2509"/>
        <end position="2520"/>
    </location>
</feature>
<feature type="region of interest" description="Disordered" evidence="11">
    <location>
        <begin position="74"/>
        <end position="96"/>
    </location>
</feature>
<dbReference type="PROSITE" id="PS50089">
    <property type="entry name" value="ZF_RING_2"/>
    <property type="match status" value="1"/>
</dbReference>
<feature type="region of interest" description="Disordered" evidence="11">
    <location>
        <begin position="1732"/>
        <end position="1775"/>
    </location>
</feature>
<feature type="region of interest" description="Disordered" evidence="11">
    <location>
        <begin position="2842"/>
        <end position="2867"/>
    </location>
</feature>
<feature type="compositionally biased region" description="Low complexity" evidence="11">
    <location>
        <begin position="830"/>
        <end position="840"/>
    </location>
</feature>
<evidence type="ECO:0000259" key="13">
    <source>
        <dbReference type="PROSITE" id="PS50118"/>
    </source>
</evidence>
<feature type="compositionally biased region" description="Polar residues" evidence="11">
    <location>
        <begin position="2474"/>
        <end position="2489"/>
    </location>
</feature>
<name>A0A1J1IHC5_9DIPT</name>
<dbReference type="InterPro" id="IPR009071">
    <property type="entry name" value="HMG_box_dom"/>
</dbReference>
<dbReference type="Gene3D" id="3.30.40.10">
    <property type="entry name" value="Zinc/RING finger domain, C3HC4 (zinc finger)"/>
    <property type="match status" value="1"/>
</dbReference>
<dbReference type="Pfam" id="PF13639">
    <property type="entry name" value="zf-RING_2"/>
    <property type="match status" value="1"/>
</dbReference>
<dbReference type="InterPro" id="IPR058607">
    <property type="entry name" value="HMG-box_Cic-like"/>
</dbReference>
<dbReference type="SMART" id="SM00184">
    <property type="entry name" value="RING"/>
    <property type="match status" value="1"/>
</dbReference>
<accession>A0A1J1IHC5</accession>
<keyword evidence="4" id="KW-0862">Zinc</keyword>
<dbReference type="SUPFAM" id="SSF47095">
    <property type="entry name" value="HMG-box"/>
    <property type="match status" value="1"/>
</dbReference>
<evidence type="ECO:0000256" key="8">
    <source>
        <dbReference type="ARBA" id="ARBA00023242"/>
    </source>
</evidence>
<feature type="compositionally biased region" description="Basic and acidic residues" evidence="11">
    <location>
        <begin position="2001"/>
        <end position="2025"/>
    </location>
</feature>
<dbReference type="SUPFAM" id="SSF57850">
    <property type="entry name" value="RING/U-box"/>
    <property type="match status" value="1"/>
</dbReference>
<feature type="compositionally biased region" description="Polar residues" evidence="11">
    <location>
        <begin position="955"/>
        <end position="965"/>
    </location>
</feature>
<dbReference type="Pfam" id="PF25981">
    <property type="entry name" value="HTH_Cic_C"/>
    <property type="match status" value="1"/>
</dbReference>
<feature type="region of interest" description="Disordered" evidence="11">
    <location>
        <begin position="2225"/>
        <end position="2245"/>
    </location>
</feature>
<feature type="DNA-binding region" description="HMG box" evidence="10">
    <location>
        <begin position="1868"/>
        <end position="1936"/>
    </location>
</feature>
<evidence type="ECO:0000256" key="10">
    <source>
        <dbReference type="PROSITE-ProRule" id="PRU00267"/>
    </source>
</evidence>
<feature type="region of interest" description="Disordered" evidence="11">
    <location>
        <begin position="790"/>
        <end position="852"/>
    </location>
</feature>
<dbReference type="InterPro" id="IPR013083">
    <property type="entry name" value="Znf_RING/FYVE/PHD"/>
</dbReference>
<feature type="compositionally biased region" description="Polar residues" evidence="11">
    <location>
        <begin position="2765"/>
        <end position="2777"/>
    </location>
</feature>
<sequence length="2867" mass="317084">MEFIGSTLDLDLGFEDQSGDLEPLDNSLFASSNNLYQQSTLFGSSQTFSNLLNGNSFNRIFVDTPTPADPVIDLSSGGETEEFDGQNNQASRKRHHANEMSNLAKRKANETFLIESQKTRNRNMPLKKRGSGNREEELSFLNLLANENSNQAQNLVKVECASDSSACDSSTSINPKNYLNLETKKEIVCDCFNCFPVLGSKGAPKCKKLNQSPPDTAGGSSSSIDTSMIPGPSDSSPEDDDDVIFVSDRTAPIDLTADSDSDIALSPNDAIETSTTSSTTTDRKEIVTASDYSTHNACNSTSSDEGVGGMSRRNFMGCHQILSMPPIQRVHATTVNTQRTPIMSSVASTSSGHVAQTPIRISSPPRVYIDIPSQPITPAPTRQTNFRNMITGNDVMLYDGQNYIPPFIRESSSSLPVVPDPVALNTINESSVPPVQVLHQRVQTQGSGTNHQRRRCNMPTANFYSPHPIMQRHSLQLPHENVGQSQHDQVVPPHAHQNREQNCRQHVGRCPFMTEGHHYNRPRRLARDFYSMSNGRPYAVHEDLWRRQYQEQEIRRHYWSPSFTSEAEAALRPPPPFINEQIGQHRLVTAISDNNNNNNNDTTWTDSLRSAVDRRNMQQQQNAHARHRRVAPCRRFNDNQDNASQPHIHHHMHYSISHPPPHVHLSIGLRQERLNQPLNLLTRLNRFVRVIEERANRGATQETIEIHTLPHKYKKLRRASEADEDSEKCTICLSQFEVDNDVRRLPCMHLFHRDCVDQWLVTSKHCPICRVDIETEFKCIEGKEMHVKAAQPTNLESVPVTTNQQSSSSSLESETSTATESGSNLSNICNNKKTNAASSKKQQRQHGNLDDEIPASVISSVGTTNYQQHQLFVVSKPLNISESLQSIPVIIATTASSVNAQNTFSVPSSLADGNVNNKMIQQQTTNVQPPRLHPKKRKFDLSELEDVNQQQQQQPTASVCNNPVTISAPPVSSGCTSSTTLVYQRTPVQGLNGNGNHHLVSSSSNSSNYSTYNPTMVTQVVKNTNDVQQVIKKQQFSNYSPATNHTKAIASSSQQQVVTTQQTSVVEQADFIDLKEWVSHPVLAKRKDFYVPGEIAPTNIPNSVLVKLKHPEGQQQLYQDIFVSGRFDVISDRVPSMADFHINQRVCIRTVITDFLTDVFIEGHVVEILPLTKQIAVQIRGNLQERRIVKRMELRLMLPPWWDELAEQTETSTVKVTQMGSITKGEPQTQRVVSIMVNKAGDQQLHPGSGASIIYRNEPQNMIKSNANATRTYVQRYEAPNSIQLHQVMPSLSSHEDYYRTTATSPFLSSSQIHEATTSGGELPPGMNTTSPLNDDSYRRHSSTRPYDDEYETDDELRREDITFSNDGEEKYSGSSKRSSMQSRGSTSSLIEHGSLTPRSQPATPRSQANTPHRFKKGDVVSTPNGIRKKFNGKQWRRLCSNDSCTKESQRRGFCSRHLSQKGNALRSSTGPSNHYSASRSSSKTQGDEDTSRDSETSPNYRVAGKFDQEETDVANMLVSLSSSRSATPAFSSPTGHGTSPLIANQSPVSVGNRQNVFMPIGAGDAATHGDSNNKYKNNNTPSPVLYNMPHSQVIRPELVRPSQPQPQVQHHVPSIQQVVSAPSITTTTSSASSAVMSQQQQHQQQTSIVGHGNATSVIRISPASSTQFQPFHPVIVDPTHLVPLLPPSTSTMSISNGTIHTTSSQIHVDPKPVTKNGINTGSVYQWHTLLPVIHPPPPQATESHHQQQIQHGNGPPAAPSSSIAVPVDEGEMSGDDDEVFVAEPVDLKNSQQKQQHQQHTTSGGSNGGQQRSVIFQTGSEEPFSGLEPMKVDNDTTQNTKKGRSQSLSALQAGKDPQSPSCKKDPRIRRPMNAFMIFSKRHRAMVHQQHPNQDNRTVSKILGEWWYALKSDEKTKYHELASEVKEAHFKAHPEWKWCSKDRRKSSSSTKDSRERMNSLDGTDSHDEKSPTTPADHLQPSDNASSALSSLNEEMEFAENQESEKHGVHHDKQERDVHMQQSDHQEYQQQQQEAMEIDLKCAEKVTDSDVESNADDKSSSYQKDQSFYAIGDVTRKPKPINPLHQNESALYSPLFPYNSPKNPIGVMPFQPKGGAFRTMPQSPKTTGFLQTTPTVKAEMEAKCLSANSVNNNNTIFNFPTVPTTSAANDDKSAHHRLSDAQSNGIHYNSPMRHHEGKELDVNDVNVNVNVVASCASLNHEKVSTSSFSLSSSDSSTNKCSSTNQSSSNVNVINVCDGSDKTNKNHGIIITDTHDSAGFYDAIKLEENGNSTTAIIYETIVIENQPAHVGHELVSFVTAGNNNKLIANKNISFDGIGNGGIIVLTGTLNELLLNQNGHVITNVSQSSNGAGTNNKCLNDVNTNKNHIQSIVLNLNSQSSATGMGAATQMTTGGQKSIMLAINQNQQQCLSFSSMQDDYGVYQKVHSSNPGQQMQNPVNKSTQPTYVIHGGKIPNMYLSSSGQHHSEPSIQSGMKIKEEPESPTIRNLPATPKSNEPPSNQQREASERTEQNEIDDDDNDDSAEKKFVLAPTPAQLGKAPLQRRQNRGDSPYFQDETFLLIKSVFAANSSSSSSMPDTPTMDSITTSVANTIINPVPSALPTPTSANYDDIQSQISPSVKTKMYKKIKTDEMDKFSYSVLKQVDFENKFKFLPQFKPEDCQSPSAISVPSSPHVFTQSYRKKPQSMPKTAATDDEPSDLSGMSATTPSAASFLMGNRFFGPEFNIDQLRYCVNAVLAAEDNNDRSPRTPKTPSQRSATTDANEKGHRKTLEQRRHLVMQLFQEHGMFPSTQATNSFQIAHSDIFPNKQSLQLKIREVRQKFMAQPGFTPQSAGPCTPSEAQSDQTGTAAQ</sequence>
<feature type="region of interest" description="Disordered" evidence="11">
    <location>
        <begin position="987"/>
        <end position="1011"/>
    </location>
</feature>